<accession>A0A192D1X3</accession>
<evidence type="ECO:0000256" key="2">
    <source>
        <dbReference type="SAM" id="Phobius"/>
    </source>
</evidence>
<dbReference type="KEGG" id="pns:A9D12_02420"/>
<evidence type="ECO:0000313" key="4">
    <source>
        <dbReference type="Proteomes" id="UP000078263"/>
    </source>
</evidence>
<dbReference type="STRING" id="1112.A9D12_02420"/>
<feature type="compositionally biased region" description="Polar residues" evidence="1">
    <location>
        <begin position="61"/>
        <end position="71"/>
    </location>
</feature>
<feature type="transmembrane region" description="Helical" evidence="2">
    <location>
        <begin position="131"/>
        <end position="149"/>
    </location>
</feature>
<protein>
    <recommendedName>
        <fullName evidence="5">DUF2029 domain-containing protein</fullName>
    </recommendedName>
</protein>
<keyword evidence="2" id="KW-0812">Transmembrane</keyword>
<dbReference type="AlphaFoldDB" id="A0A192D1X3"/>
<feature type="transmembrane region" description="Helical" evidence="2">
    <location>
        <begin position="321"/>
        <end position="339"/>
    </location>
</feature>
<reference evidence="3 4" key="1">
    <citation type="submission" date="2016-05" db="EMBL/GenBank/DDBJ databases">
        <title>Compelete Genome Sequence of Bacteriochlorophyll-Synthesizing Bacterium Porphyrobacter neustonensis DSM 9434.</title>
        <authorList>
            <person name="Shi X.-L."/>
            <person name="Wu Y.-H."/>
            <person name="Cheng H."/>
            <person name="Xu L."/>
            <person name="Zhang X.-Q."/>
            <person name="Wang C.-S."/>
            <person name="Xu X.-W."/>
        </authorList>
    </citation>
    <scope>NUCLEOTIDE SEQUENCE [LARGE SCALE GENOMIC DNA]</scope>
    <source>
        <strain evidence="3 4">DSM 9434</strain>
    </source>
</reference>
<feature type="transmembrane region" description="Helical" evidence="2">
    <location>
        <begin position="203"/>
        <end position="228"/>
    </location>
</feature>
<evidence type="ECO:0000256" key="1">
    <source>
        <dbReference type="SAM" id="MobiDB-lite"/>
    </source>
</evidence>
<keyword evidence="2" id="KW-1133">Transmembrane helix</keyword>
<name>A0A192D1X3_9SPHN</name>
<gene>
    <name evidence="3" type="ORF">A9D12_02420</name>
</gene>
<proteinExistence type="predicted"/>
<dbReference type="Proteomes" id="UP000078263">
    <property type="component" value="Chromosome"/>
</dbReference>
<feature type="transmembrane region" description="Helical" evidence="2">
    <location>
        <begin position="296"/>
        <end position="314"/>
    </location>
</feature>
<keyword evidence="2" id="KW-0472">Membrane</keyword>
<evidence type="ECO:0000313" key="3">
    <source>
        <dbReference type="EMBL" id="ANK11976.1"/>
    </source>
</evidence>
<feature type="transmembrane region" description="Helical" evidence="2">
    <location>
        <begin position="161"/>
        <end position="181"/>
    </location>
</feature>
<sequence>MIARPGASLLERWDALGRPLRHLPQWGAALVLALLAAALAWSATSIPPPAHSAPAAKSAPVQNASNASTGPARNKGDMALYARIAARMAGGEGYYAAALGEHRASGYPTRPFVTVRLPTLALVQQTVGLKGVQALAMLITSTAIIALNWRAAPVGDVPVRILASAMLAAGGGAALSPVAGYDHDFIAGLLLTLALLAYRPGCWWPALLAAGAALAVRELAAPFVVLWLGFALAAKRWREVAGVAGILVVFAGGVAAHAGAVDAARLPGDLVSQGWAGLAGYRLPIAALGELTGLRFLPAWLAAPLAVLPLIGWLGRGGRLGLFATLWFGGIATMMALFARPANYYWAELAQPAYMLGLAFAPQALRDLWRAVARQT</sequence>
<dbReference type="EMBL" id="CP016033">
    <property type="protein sequence ID" value="ANK11976.1"/>
    <property type="molecule type" value="Genomic_DNA"/>
</dbReference>
<feature type="region of interest" description="Disordered" evidence="1">
    <location>
        <begin position="52"/>
        <end position="71"/>
    </location>
</feature>
<keyword evidence="4" id="KW-1185">Reference proteome</keyword>
<feature type="transmembrane region" description="Helical" evidence="2">
    <location>
        <begin position="240"/>
        <end position="260"/>
    </location>
</feature>
<organism evidence="3 4">
    <name type="scientific">Erythrobacter neustonensis</name>
    <dbReference type="NCBI Taxonomy" id="1112"/>
    <lineage>
        <taxon>Bacteria</taxon>
        <taxon>Pseudomonadati</taxon>
        <taxon>Pseudomonadota</taxon>
        <taxon>Alphaproteobacteria</taxon>
        <taxon>Sphingomonadales</taxon>
        <taxon>Erythrobacteraceae</taxon>
        <taxon>Erythrobacter/Porphyrobacter group</taxon>
        <taxon>Erythrobacter</taxon>
    </lineage>
</organism>
<evidence type="ECO:0008006" key="5">
    <source>
        <dbReference type="Google" id="ProtNLM"/>
    </source>
</evidence>